<proteinExistence type="inferred from homology"/>
<evidence type="ECO:0000256" key="3">
    <source>
        <dbReference type="SAM" id="MobiDB-lite"/>
    </source>
</evidence>
<dbReference type="Proteomes" id="UP000694556">
    <property type="component" value="Chromosome 24"/>
</dbReference>
<dbReference type="Ensembl" id="ENSCMMT00000014861.1">
    <property type="protein sequence ID" value="ENSCMMP00000013481.1"/>
    <property type="gene ID" value="ENSCMMG00000008587.1"/>
</dbReference>
<feature type="region of interest" description="Disordered" evidence="3">
    <location>
        <begin position="1"/>
        <end position="49"/>
    </location>
</feature>
<dbReference type="AlphaFoldDB" id="A0A8C3C2I8"/>
<evidence type="ECO:0000313" key="4">
    <source>
        <dbReference type="Ensembl" id="ENSCMMP00000013481.1"/>
    </source>
</evidence>
<dbReference type="PANTHER" id="PTHR13109:SF7">
    <property type="entry name" value="NEUROCHONDRIN"/>
    <property type="match status" value="1"/>
</dbReference>
<reference evidence="4" key="1">
    <citation type="submission" date="2018-09" db="EMBL/GenBank/DDBJ databases">
        <title>Common duck and Muscovy duck high density SNP chip.</title>
        <authorList>
            <person name="Vignal A."/>
            <person name="Thebault N."/>
            <person name="Warren W.C."/>
        </authorList>
    </citation>
    <scope>NUCLEOTIDE SEQUENCE [LARGE SCALE GENOMIC DNA]</scope>
</reference>
<dbReference type="Pfam" id="PF05536">
    <property type="entry name" value="Neurochondrin"/>
    <property type="match status" value="1"/>
</dbReference>
<dbReference type="PANTHER" id="PTHR13109">
    <property type="entry name" value="NEUROCHONDRIN"/>
    <property type="match status" value="1"/>
</dbReference>
<dbReference type="GO" id="GO:0048168">
    <property type="term" value="P:regulation of neuronal synaptic plasticity"/>
    <property type="evidence" value="ECO:0007669"/>
    <property type="project" value="TreeGrafter"/>
</dbReference>
<evidence type="ECO:0000256" key="1">
    <source>
        <dbReference type="ARBA" id="ARBA00006927"/>
    </source>
</evidence>
<dbReference type="GO" id="GO:0030425">
    <property type="term" value="C:dendrite"/>
    <property type="evidence" value="ECO:0007669"/>
    <property type="project" value="TreeGrafter"/>
</dbReference>
<feature type="compositionally biased region" description="Pro residues" evidence="3">
    <location>
        <begin position="13"/>
        <end position="25"/>
    </location>
</feature>
<dbReference type="InterPro" id="IPR008709">
    <property type="entry name" value="Neurochondrin"/>
</dbReference>
<comment type="similarity">
    <text evidence="1">Belongs to the neurochondrin family.</text>
</comment>
<protein>
    <recommendedName>
        <fullName evidence="2">Neurochondrin</fullName>
    </recommendedName>
</protein>
<name>A0A8C3C2I8_CAIMO</name>
<organism evidence="4 5">
    <name type="scientific">Cairina moschata</name>
    <name type="common">Muscovy duck</name>
    <dbReference type="NCBI Taxonomy" id="8855"/>
    <lineage>
        <taxon>Eukaryota</taxon>
        <taxon>Metazoa</taxon>
        <taxon>Chordata</taxon>
        <taxon>Craniata</taxon>
        <taxon>Vertebrata</taxon>
        <taxon>Euteleostomi</taxon>
        <taxon>Archelosauria</taxon>
        <taxon>Archosauria</taxon>
        <taxon>Dinosauria</taxon>
        <taxon>Saurischia</taxon>
        <taxon>Theropoda</taxon>
        <taxon>Coelurosauria</taxon>
        <taxon>Aves</taxon>
        <taxon>Neognathae</taxon>
        <taxon>Galloanserae</taxon>
        <taxon>Anseriformes</taxon>
        <taxon>Anatidae</taxon>
        <taxon>Anatinae</taxon>
        <taxon>Cairina</taxon>
    </lineage>
</organism>
<evidence type="ECO:0000313" key="5">
    <source>
        <dbReference type="Proteomes" id="UP000694556"/>
    </source>
</evidence>
<dbReference type="GO" id="GO:0031175">
    <property type="term" value="P:neuron projection development"/>
    <property type="evidence" value="ECO:0007669"/>
    <property type="project" value="TreeGrafter"/>
</dbReference>
<keyword evidence="5" id="KW-1185">Reference proteome</keyword>
<evidence type="ECO:0000256" key="2">
    <source>
        <dbReference type="ARBA" id="ARBA00018324"/>
    </source>
</evidence>
<sequence length="822" mass="88001">MAAAAPQERRAPAPLPSPGSSPTPPGTGIDTGATREGTASPLPGPRCPLGPARCAAPPVPLPPAGLAVTGGLPTVPREAAVGFGHCSISSSSFPLSSCTAGPIAMASGSGAAPKGAAGARSATLKRCLDVLRDASNDSEQFAALLLVTKAVKAGEVDSKTRRQIFDAIGFTFPNRLLTSREPPSGCPEHTFRALGFTLLACFCTDPELAGHSQILNKIPTFNDVLVSPCDPDSTSMIDDAYQCLTAVMATPRGPRELVTKGTVSALCHAYVDGNYGSDRALTLLLGLLAVAEAKCWQRDAQHLLAVLSKLTEEFLKAEDMTKFELCELLPHFIPLSSLLTQDSKGSECLHRIYEGLAKILGSKLSHSQRDPALKLAACLMQACGPEWIPAGSTGSKFLALLVNLACVEVRLTLEEPDPMETERKKEVVTACYVLMEMGIQECLKEEESLLEEAQKMQLIRIMEEAFGAIIYYLRQVTEEELQDPFVFASVRILGAWLAEETSALKQEICELLPFLVCYAKKLFNSGTAEGLPQGDGVQAGLASTEGSVLPQDVLRFLLPGFCHLTAEDRPREILISEGAPALLCDYFLHQWKVLTSEPGSLAPLTSTEMSLQTACGIFLNLVVTAPDLIRQEKTFCSLVDTLLKALPFLLPQKDHLVLAANVATLGLMMARILASSAVLQGTPSAKEFFGATIRFLSEAHTAQTDPSSHQLALAVSPAYASAWGDIGELWFLGMQALAGCVPLFPWLPQTVLQARWLEALSEVLARVAPASVDFELVAAFQGVLVELARASKPCREVILSHHGEEWANLYGMAALEQCLSEQ</sequence>
<reference evidence="4" key="2">
    <citation type="submission" date="2025-08" db="UniProtKB">
        <authorList>
            <consortium name="Ensembl"/>
        </authorList>
    </citation>
    <scope>IDENTIFICATION</scope>
</reference>
<reference evidence="4" key="3">
    <citation type="submission" date="2025-09" db="UniProtKB">
        <authorList>
            <consortium name="Ensembl"/>
        </authorList>
    </citation>
    <scope>IDENTIFICATION</scope>
</reference>
<accession>A0A8C3C2I8</accession>